<sequence length="204" mass="24052">MSKVLGSKKPYGRLPPKRGQVKLSILRLIIEIVKDMVNRLPEDNRNLEIGKSSRIDDKVVKDQRQRDDYDIQDEREDQPNEEEKRKADGTVDKYKPRLVIKGFRQREGLDYFDTYSLVTRITSIRMILAIAALRNLEVHQIDVKKAFLNEDLEEEIYMNQPEGFMAPRLESNVCRLVKSLYDLRKAPKQGHQISPYHVRMWIRN</sequence>
<proteinExistence type="predicted"/>
<feature type="region of interest" description="Disordered" evidence="1">
    <location>
        <begin position="61"/>
        <end position="89"/>
    </location>
</feature>
<dbReference type="Proteomes" id="UP001151760">
    <property type="component" value="Unassembled WGS sequence"/>
</dbReference>
<keyword evidence="4" id="KW-1185">Reference proteome</keyword>
<reference evidence="3" key="1">
    <citation type="journal article" date="2022" name="Int. J. Mol. Sci.">
        <title>Draft Genome of Tanacetum Coccineum: Genomic Comparison of Closely Related Tanacetum-Family Plants.</title>
        <authorList>
            <person name="Yamashiro T."/>
            <person name="Shiraishi A."/>
            <person name="Nakayama K."/>
            <person name="Satake H."/>
        </authorList>
    </citation>
    <scope>NUCLEOTIDE SEQUENCE</scope>
</reference>
<feature type="compositionally biased region" description="Basic and acidic residues" evidence="1">
    <location>
        <begin position="77"/>
        <end position="89"/>
    </location>
</feature>
<gene>
    <name evidence="3" type="ORF">Tco_0600348</name>
</gene>
<evidence type="ECO:0000313" key="3">
    <source>
        <dbReference type="EMBL" id="GJS50227.1"/>
    </source>
</evidence>
<feature type="domain" description="Reverse transcriptase Ty1/copia-type" evidence="2">
    <location>
        <begin position="85"/>
        <end position="189"/>
    </location>
</feature>
<dbReference type="EMBL" id="BQNB010008500">
    <property type="protein sequence ID" value="GJS50227.1"/>
    <property type="molecule type" value="Genomic_DNA"/>
</dbReference>
<evidence type="ECO:0000313" key="4">
    <source>
        <dbReference type="Proteomes" id="UP001151760"/>
    </source>
</evidence>
<name>A0ABQ4WBK2_9ASTR</name>
<evidence type="ECO:0000259" key="2">
    <source>
        <dbReference type="Pfam" id="PF07727"/>
    </source>
</evidence>
<organism evidence="3 4">
    <name type="scientific">Tanacetum coccineum</name>
    <dbReference type="NCBI Taxonomy" id="301880"/>
    <lineage>
        <taxon>Eukaryota</taxon>
        <taxon>Viridiplantae</taxon>
        <taxon>Streptophyta</taxon>
        <taxon>Embryophyta</taxon>
        <taxon>Tracheophyta</taxon>
        <taxon>Spermatophyta</taxon>
        <taxon>Magnoliopsida</taxon>
        <taxon>eudicotyledons</taxon>
        <taxon>Gunneridae</taxon>
        <taxon>Pentapetalae</taxon>
        <taxon>asterids</taxon>
        <taxon>campanulids</taxon>
        <taxon>Asterales</taxon>
        <taxon>Asteraceae</taxon>
        <taxon>Asteroideae</taxon>
        <taxon>Anthemideae</taxon>
        <taxon>Anthemidinae</taxon>
        <taxon>Tanacetum</taxon>
    </lineage>
</organism>
<dbReference type="Pfam" id="PF07727">
    <property type="entry name" value="RVT_2"/>
    <property type="match status" value="1"/>
</dbReference>
<evidence type="ECO:0000256" key="1">
    <source>
        <dbReference type="SAM" id="MobiDB-lite"/>
    </source>
</evidence>
<protein>
    <submittedName>
        <fullName evidence="3">Calcineurin B-like protein 4</fullName>
    </submittedName>
</protein>
<dbReference type="InterPro" id="IPR013103">
    <property type="entry name" value="RVT_2"/>
</dbReference>
<comment type="caution">
    <text evidence="3">The sequence shown here is derived from an EMBL/GenBank/DDBJ whole genome shotgun (WGS) entry which is preliminary data.</text>
</comment>
<accession>A0ABQ4WBK2</accession>
<reference evidence="3" key="2">
    <citation type="submission" date="2022-01" db="EMBL/GenBank/DDBJ databases">
        <authorList>
            <person name="Yamashiro T."/>
            <person name="Shiraishi A."/>
            <person name="Satake H."/>
            <person name="Nakayama K."/>
        </authorList>
    </citation>
    <scope>NUCLEOTIDE SEQUENCE</scope>
</reference>